<proteinExistence type="predicted"/>
<accession>A0A1B1TBP2</accession>
<feature type="region of interest" description="Disordered" evidence="1">
    <location>
        <begin position="94"/>
        <end position="122"/>
    </location>
</feature>
<dbReference type="Gene3D" id="2.40.50.100">
    <property type="match status" value="1"/>
</dbReference>
<dbReference type="InterPro" id="IPR018247">
    <property type="entry name" value="EF_Hand_1_Ca_BS"/>
</dbReference>
<dbReference type="PANTHER" id="PTHR11715">
    <property type="entry name" value="GLYCINE CLEAVAGE SYSTEM H PROTEIN"/>
    <property type="match status" value="1"/>
</dbReference>
<dbReference type="PANTHER" id="PTHR11715:SF3">
    <property type="entry name" value="GLYCINE CLEAVAGE SYSTEM H PROTEIN-RELATED"/>
    <property type="match status" value="1"/>
</dbReference>
<dbReference type="PROSITE" id="PS00018">
    <property type="entry name" value="EF_HAND_1"/>
    <property type="match status" value="1"/>
</dbReference>
<protein>
    <submittedName>
        <fullName evidence="2">Glycine cleavage system H protein</fullName>
    </submittedName>
</protein>
<evidence type="ECO:0000313" key="2">
    <source>
        <dbReference type="EMBL" id="ANV79685.1"/>
    </source>
</evidence>
<dbReference type="SUPFAM" id="SSF51230">
    <property type="entry name" value="Single hybrid motif"/>
    <property type="match status" value="1"/>
</dbReference>
<dbReference type="EMBL" id="KP211848">
    <property type="protein sequence ID" value="ANV79685.1"/>
    <property type="molecule type" value="Genomic_DNA"/>
</dbReference>
<reference evidence="2" key="2">
    <citation type="journal article" date="2015" name="ISME J.">
        <title>A new class of marine Euryarchaeota group II from the Mediterranean deep chlorophyll maximum.</title>
        <authorList>
            <person name="Martin-Cuadrado A.B."/>
            <person name="Garcia-Heredia I."/>
            <person name="Molto A.G."/>
            <person name="Lopez-Ubeda R."/>
            <person name="Kimes N."/>
            <person name="Lopez-Garcia P."/>
            <person name="Moreira D."/>
            <person name="Rodriguez-Valera F."/>
        </authorList>
    </citation>
    <scope>NUCLEOTIDE SEQUENCE</scope>
</reference>
<dbReference type="InterPro" id="IPR002930">
    <property type="entry name" value="GCV_H"/>
</dbReference>
<feature type="compositionally biased region" description="Acidic residues" evidence="1">
    <location>
        <begin position="101"/>
        <end position="115"/>
    </location>
</feature>
<dbReference type="Pfam" id="PF01597">
    <property type="entry name" value="GCV_H"/>
    <property type="match status" value="1"/>
</dbReference>
<dbReference type="GO" id="GO:0019464">
    <property type="term" value="P:glycine decarboxylation via glycine cleavage system"/>
    <property type="evidence" value="ECO:0007669"/>
    <property type="project" value="InterPro"/>
</dbReference>
<dbReference type="InterPro" id="IPR011053">
    <property type="entry name" value="Single_hybrid_motif"/>
</dbReference>
<dbReference type="InterPro" id="IPR033753">
    <property type="entry name" value="GCV_H/Fam206"/>
</dbReference>
<name>A0A1B1TBP2_9ARCH</name>
<sequence>MVLLMSRNEKCNNFFESNNSKRLSVGRRSRISMADSDYVEFSVAQGRKYTLEHLWLQVLDEKKDDSQVKIGLSEFVRAEYGDIIRVILTKPEDDSEFKMEDSDDDEGEVSQDDDAATPMTSGDELGLEDLLITITTEYEKLLINAPFPCKIVSLNGDVEDNPDLVNDDAYADGWCLIVQPFDYDADQYLDENEYIEYLNEL</sequence>
<dbReference type="AlphaFoldDB" id="A0A1B1TBP2"/>
<dbReference type="GO" id="GO:0005960">
    <property type="term" value="C:glycine cleavage complex"/>
    <property type="evidence" value="ECO:0007669"/>
    <property type="project" value="InterPro"/>
</dbReference>
<evidence type="ECO:0000256" key="1">
    <source>
        <dbReference type="SAM" id="MobiDB-lite"/>
    </source>
</evidence>
<dbReference type="GO" id="GO:0005737">
    <property type="term" value="C:cytoplasm"/>
    <property type="evidence" value="ECO:0007669"/>
    <property type="project" value="TreeGrafter"/>
</dbReference>
<reference evidence="2" key="1">
    <citation type="submission" date="2014-11" db="EMBL/GenBank/DDBJ databases">
        <authorList>
            <person name="Zhu J."/>
            <person name="Qi W."/>
            <person name="Song R."/>
        </authorList>
    </citation>
    <scope>NUCLEOTIDE SEQUENCE</scope>
</reference>
<organism evidence="2">
    <name type="scientific">uncultured Poseidoniia archaeon</name>
    <dbReference type="NCBI Taxonomy" id="1697135"/>
    <lineage>
        <taxon>Archaea</taxon>
        <taxon>Methanobacteriati</taxon>
        <taxon>Thermoplasmatota</taxon>
        <taxon>Candidatus Poseidoniia</taxon>
        <taxon>environmental samples</taxon>
    </lineage>
</organism>
<dbReference type="GO" id="GO:0009249">
    <property type="term" value="P:protein lipoylation"/>
    <property type="evidence" value="ECO:0007669"/>
    <property type="project" value="TreeGrafter"/>
</dbReference>